<organism evidence="2 3">
    <name type="scientific">Micromonospora luteifusca</name>
    <dbReference type="NCBI Taxonomy" id="709860"/>
    <lineage>
        <taxon>Bacteria</taxon>
        <taxon>Bacillati</taxon>
        <taxon>Actinomycetota</taxon>
        <taxon>Actinomycetes</taxon>
        <taxon>Micromonosporales</taxon>
        <taxon>Micromonosporaceae</taxon>
        <taxon>Micromonospora</taxon>
    </lineage>
</organism>
<evidence type="ECO:0000313" key="2">
    <source>
        <dbReference type="EMBL" id="MBM7489429.1"/>
    </source>
</evidence>
<dbReference type="EMBL" id="JAFBBP010000001">
    <property type="protein sequence ID" value="MBM7489429.1"/>
    <property type="molecule type" value="Genomic_DNA"/>
</dbReference>
<dbReference type="PROSITE" id="PS51664">
    <property type="entry name" value="YCAO"/>
    <property type="match status" value="1"/>
</dbReference>
<gene>
    <name evidence="2" type="ORF">JOD64_000651</name>
</gene>
<name>A0ABS2LND0_9ACTN</name>
<dbReference type="InterPro" id="IPR003776">
    <property type="entry name" value="YcaO-like_dom"/>
</dbReference>
<dbReference type="Gene3D" id="3.30.1330.230">
    <property type="match status" value="1"/>
</dbReference>
<dbReference type="PANTHER" id="PTHR37809">
    <property type="entry name" value="RIBOSOMAL PROTEIN S12 METHYLTHIOTRANSFERASE ACCESSORY FACTOR YCAO"/>
    <property type="match status" value="1"/>
</dbReference>
<accession>A0ABS2LND0</accession>
<dbReference type="Gene3D" id="3.40.50.720">
    <property type="entry name" value="NAD(P)-binding Rossmann-like Domain"/>
    <property type="match status" value="1"/>
</dbReference>
<dbReference type="PANTHER" id="PTHR37809:SF1">
    <property type="entry name" value="RIBOSOMAL PROTEIN S12 METHYLTHIOTRANSFERASE ACCESSORY FACTOR YCAO"/>
    <property type="match status" value="1"/>
</dbReference>
<dbReference type="NCBIfam" id="TIGR03882">
    <property type="entry name" value="cyclo_dehyd_2"/>
    <property type="match status" value="1"/>
</dbReference>
<comment type="caution">
    <text evidence="2">The sequence shown here is derived from an EMBL/GenBank/DDBJ whole genome shotgun (WGS) entry which is preliminary data.</text>
</comment>
<feature type="domain" description="YcaO" evidence="1">
    <location>
        <begin position="243"/>
        <end position="640"/>
    </location>
</feature>
<evidence type="ECO:0000259" key="1">
    <source>
        <dbReference type="PROSITE" id="PS51664"/>
    </source>
</evidence>
<evidence type="ECO:0000313" key="3">
    <source>
        <dbReference type="Proteomes" id="UP000764837"/>
    </source>
</evidence>
<sequence>MGTDTDRPTVGPGFAADAADEWLTALAPLLAVGATVTLDHGFNLDWQTGQWRRSAADGREHLSVRVYDDEVQVGPRWVPDTDAGCPVCAESRERSVLEHPLQARLDLNRWRTGTGDPLLPDLLAAAARNLADVPLAPGELAVIGPAGVRRHRIPRHFYCPSCAPRFHPDLDWRPEPLTLRSHPAAPGDPTRAADGARLVVPGALRDRVVDERFGPVQKIILESAAPFAMSMSIMPDAPAWGHGRAMTFREAEPVGLIELYERLGGFPFDAPVLQGLTYHQVADHALDPAILGGHTDEQLAHPTARVLPVLPDTPMDWVWGHDLSTGRPVLVPAEIGFYQYEYRYRLNRRAARAARRANPRENRKHFYDSSSGCAAGSCLEEAALHSLLELAERDAFLIAWHRATPLPVIPTSTITDPDSQALIDLIHARGFDVHILVATHDVALPIVWTLAVNRTGGFPATFHSGGSGANPATAIRGALREVAQLVTDPQDPDTSDIEPMLADPWNMEELVHHPRYYMHPATLARATAVLGGPETTTAEAFGDWPGQLDRAAAGDVRGALDHVRELYAAAGMDRMVLVDQSTREHRDVGISVVKMVVPGILPMCFGHAQQRLLGQHRLAAALAGTAQAGRPLPYDPHPFP</sequence>
<dbReference type="Pfam" id="PF02624">
    <property type="entry name" value="YcaO"/>
    <property type="match status" value="1"/>
</dbReference>
<keyword evidence="3" id="KW-1185">Reference proteome</keyword>
<protein>
    <submittedName>
        <fullName evidence="2">Ribosomal protein S12 methylthiotransferase accessory factor</fullName>
    </submittedName>
</protein>
<dbReference type="Proteomes" id="UP000764837">
    <property type="component" value="Unassembled WGS sequence"/>
</dbReference>
<dbReference type="InterPro" id="IPR022291">
    <property type="entry name" value="Bacteriocin_synth_cyclodeHase"/>
</dbReference>
<dbReference type="RefSeq" id="WP_204940823.1">
    <property type="nucleotide sequence ID" value="NZ_JAFBBP010000001.1"/>
</dbReference>
<proteinExistence type="predicted"/>
<dbReference type="GO" id="GO:0005840">
    <property type="term" value="C:ribosome"/>
    <property type="evidence" value="ECO:0007669"/>
    <property type="project" value="UniProtKB-KW"/>
</dbReference>
<dbReference type="Gene3D" id="3.30.40.250">
    <property type="match status" value="1"/>
</dbReference>
<reference evidence="2 3" key="1">
    <citation type="submission" date="2021-01" db="EMBL/GenBank/DDBJ databases">
        <title>Sequencing the genomes of 1000 actinobacteria strains.</title>
        <authorList>
            <person name="Klenk H.-P."/>
        </authorList>
    </citation>
    <scope>NUCLEOTIDE SEQUENCE [LARGE SCALE GENOMIC DNA]</scope>
    <source>
        <strain evidence="2 3">DSM 100204</strain>
    </source>
</reference>
<keyword evidence="2" id="KW-0689">Ribosomal protein</keyword>
<keyword evidence="2" id="KW-0687">Ribonucleoprotein</keyword>